<evidence type="ECO:0000256" key="3">
    <source>
        <dbReference type="ARBA" id="ARBA00022679"/>
    </source>
</evidence>
<dbReference type="SFLD" id="SFLDG01017">
    <property type="entry name" value="Polyprenyl_Transferase_Like"/>
    <property type="match status" value="1"/>
</dbReference>
<dbReference type="PANTHER" id="PTHR43281">
    <property type="entry name" value="FARNESYL DIPHOSPHATE SYNTHASE"/>
    <property type="match status" value="1"/>
</dbReference>
<dbReference type="InterPro" id="IPR033749">
    <property type="entry name" value="Polyprenyl_synt_CS"/>
</dbReference>
<name>A0A0N1MPJ3_9HELI</name>
<dbReference type="EMBL" id="UGJF01000001">
    <property type="protein sequence ID" value="STQ87798.1"/>
    <property type="molecule type" value="Genomic_DNA"/>
</dbReference>
<sequence length="288" mass="32421">MRKNLQSIFGEFETYLISQAPKVPSFHPYFEKALWEMVENGGKRFRPKLLLSIVDAYKPKSIQKAFSSALALEILHTYSLIHDDLPAMDNADLRRGAQTLHCKYDECGAILIGDALNTHSFYCIATSKLKPKIKNKLIKILSYNGGIYGMVLGQALDCYFEKQTLPLKDLRTIHLNKTAKLIAASLQMGGIIAKCDKTTCKTLYKIGLDLGLFFQIRDDIIDATQSSKEAGKTTHNDLQKNSYVNLLGLKSAQIEAKKLQISIQKQLHSLTPKAQQNLEILLSKYFTF</sequence>
<dbReference type="Gene3D" id="1.10.600.10">
    <property type="entry name" value="Farnesyl Diphosphate Synthase"/>
    <property type="match status" value="1"/>
</dbReference>
<dbReference type="PROSITE" id="PS00723">
    <property type="entry name" value="POLYPRENYL_SYNTHASE_1"/>
    <property type="match status" value="1"/>
</dbReference>
<evidence type="ECO:0000313" key="8">
    <source>
        <dbReference type="EMBL" id="KPH51137.1"/>
    </source>
</evidence>
<keyword evidence="5" id="KW-0460">Magnesium</keyword>
<dbReference type="PROSITE" id="PS00444">
    <property type="entry name" value="POLYPRENYL_SYNTHASE_2"/>
    <property type="match status" value="1"/>
</dbReference>
<dbReference type="PATRIC" id="fig|35818.10.peg.1730"/>
<dbReference type="InterPro" id="IPR008949">
    <property type="entry name" value="Isoprenoid_synthase_dom_sf"/>
</dbReference>
<dbReference type="SFLD" id="SFLDS00005">
    <property type="entry name" value="Isoprenoid_Synthase_Type_I"/>
    <property type="match status" value="1"/>
</dbReference>
<dbReference type="Proteomes" id="UP000037800">
    <property type="component" value="Unassembled WGS sequence"/>
</dbReference>
<proteinExistence type="inferred from homology"/>
<evidence type="ECO:0000313" key="12">
    <source>
        <dbReference type="Proteomes" id="UP000037997"/>
    </source>
</evidence>
<dbReference type="EMBL" id="JNUR01000007">
    <property type="protein sequence ID" value="KPH51137.1"/>
    <property type="molecule type" value="Genomic_DNA"/>
</dbReference>
<dbReference type="SUPFAM" id="SSF48576">
    <property type="entry name" value="Terpenoid synthases"/>
    <property type="match status" value="1"/>
</dbReference>
<evidence type="ECO:0000256" key="5">
    <source>
        <dbReference type="ARBA" id="ARBA00022842"/>
    </source>
</evidence>
<protein>
    <submittedName>
        <fullName evidence="9">Geranyl transferase</fullName>
    </submittedName>
    <submittedName>
        <fullName evidence="10">Geranyltranstransferase</fullName>
        <ecNumber evidence="10">2.5.1.10</ecNumber>
    </submittedName>
</protein>
<dbReference type="InterPro" id="IPR000092">
    <property type="entry name" value="Polyprenyl_synt"/>
</dbReference>
<evidence type="ECO:0000256" key="1">
    <source>
        <dbReference type="ARBA" id="ARBA00001946"/>
    </source>
</evidence>
<evidence type="ECO:0000313" key="13">
    <source>
        <dbReference type="Proteomes" id="UP000255269"/>
    </source>
</evidence>
<evidence type="ECO:0000256" key="6">
    <source>
        <dbReference type="ARBA" id="ARBA00023229"/>
    </source>
</evidence>
<dbReference type="Proteomes" id="UP000255269">
    <property type="component" value="Unassembled WGS sequence"/>
</dbReference>
<dbReference type="RefSeq" id="WP_054197709.1">
    <property type="nucleotide sequence ID" value="NZ_JNOA01000009.1"/>
</dbReference>
<evidence type="ECO:0000313" key="9">
    <source>
        <dbReference type="EMBL" id="KPH56080.1"/>
    </source>
</evidence>
<evidence type="ECO:0000256" key="2">
    <source>
        <dbReference type="ARBA" id="ARBA00006706"/>
    </source>
</evidence>
<dbReference type="CDD" id="cd00685">
    <property type="entry name" value="Trans_IPPS_HT"/>
    <property type="match status" value="1"/>
</dbReference>
<evidence type="ECO:0000256" key="7">
    <source>
        <dbReference type="RuleBase" id="RU004466"/>
    </source>
</evidence>
<keyword evidence="6" id="KW-0414">Isoprene biosynthesis</keyword>
<dbReference type="Proteomes" id="UP000037997">
    <property type="component" value="Unassembled WGS sequence"/>
</dbReference>
<comment type="cofactor">
    <cofactor evidence="1">
        <name>Mg(2+)</name>
        <dbReference type="ChEBI" id="CHEBI:18420"/>
    </cofactor>
</comment>
<dbReference type="GO" id="GO:0046872">
    <property type="term" value="F:metal ion binding"/>
    <property type="evidence" value="ECO:0007669"/>
    <property type="project" value="UniProtKB-KW"/>
</dbReference>
<evidence type="ECO:0000256" key="4">
    <source>
        <dbReference type="ARBA" id="ARBA00022723"/>
    </source>
</evidence>
<comment type="similarity">
    <text evidence="2 7">Belongs to the FPP/GGPP synthase family.</text>
</comment>
<reference evidence="11 12" key="1">
    <citation type="submission" date="2014-06" db="EMBL/GenBank/DDBJ databases">
        <title>Helicobacter pullorum isolates in fresh chicken meat - phenotypic and genotypic features.</title>
        <authorList>
            <person name="Borges V."/>
            <person name="Santos A."/>
            <person name="Correia C.B."/>
            <person name="Saraiva M."/>
            <person name="Menard A."/>
            <person name="Vieira L."/>
            <person name="Sampaio D.A."/>
            <person name="Gomes J.P."/>
            <person name="Oleastro M."/>
        </authorList>
    </citation>
    <scope>NUCLEOTIDE SEQUENCE [LARGE SCALE GENOMIC DNA]</scope>
    <source>
        <strain evidence="9 12">229334/12</strain>
        <strain evidence="8 11">229336/12</strain>
    </source>
</reference>
<dbReference type="GO" id="GO:0016114">
    <property type="term" value="P:terpenoid biosynthetic process"/>
    <property type="evidence" value="ECO:0007669"/>
    <property type="project" value="UniProtKB-ARBA"/>
</dbReference>
<dbReference type="EMBL" id="JNOC01000017">
    <property type="protein sequence ID" value="KPH56080.1"/>
    <property type="molecule type" value="Genomic_DNA"/>
</dbReference>
<keyword evidence="4" id="KW-0479">Metal-binding</keyword>
<dbReference type="GO" id="GO:0004337">
    <property type="term" value="F:(2E,6E)-farnesyl diphosphate synthase activity"/>
    <property type="evidence" value="ECO:0007669"/>
    <property type="project" value="UniProtKB-EC"/>
</dbReference>
<reference evidence="10 13" key="2">
    <citation type="submission" date="2018-06" db="EMBL/GenBank/DDBJ databases">
        <authorList>
            <consortium name="Pathogen Informatics"/>
            <person name="Doyle S."/>
        </authorList>
    </citation>
    <scope>NUCLEOTIDE SEQUENCE [LARGE SCALE GENOMIC DNA]</scope>
    <source>
        <strain evidence="10 13">NCTC13156</strain>
    </source>
</reference>
<dbReference type="FunFam" id="1.10.600.10:FF:000001">
    <property type="entry name" value="Geranylgeranyl diphosphate synthase"/>
    <property type="match status" value="1"/>
</dbReference>
<evidence type="ECO:0000313" key="11">
    <source>
        <dbReference type="Proteomes" id="UP000037800"/>
    </source>
</evidence>
<evidence type="ECO:0000313" key="10">
    <source>
        <dbReference type="EMBL" id="STQ87798.1"/>
    </source>
</evidence>
<dbReference type="STRING" id="35818.HPU229336_08760"/>
<dbReference type="PANTHER" id="PTHR43281:SF1">
    <property type="entry name" value="FARNESYL DIPHOSPHATE SYNTHASE"/>
    <property type="match status" value="1"/>
</dbReference>
<keyword evidence="3 7" id="KW-0808">Transferase</keyword>
<gene>
    <name evidence="10" type="primary">ispA</name>
    <name evidence="9" type="ORF">HPU229334_03290</name>
    <name evidence="8" type="ORF">HPU229336_08760</name>
    <name evidence="10" type="ORF">NCTC13156_00618</name>
</gene>
<dbReference type="EC" id="2.5.1.10" evidence="10"/>
<accession>A0A0N1MPJ3</accession>
<dbReference type="Pfam" id="PF00348">
    <property type="entry name" value="polyprenyl_synt"/>
    <property type="match status" value="1"/>
</dbReference>
<dbReference type="AlphaFoldDB" id="A0A0N1MPJ3"/>
<organism evidence="9 12">
    <name type="scientific">Helicobacter pullorum</name>
    <dbReference type="NCBI Taxonomy" id="35818"/>
    <lineage>
        <taxon>Bacteria</taxon>
        <taxon>Pseudomonadati</taxon>
        <taxon>Campylobacterota</taxon>
        <taxon>Epsilonproteobacteria</taxon>
        <taxon>Campylobacterales</taxon>
        <taxon>Helicobacteraceae</taxon>
        <taxon>Helicobacter</taxon>
    </lineage>
</organism>